<dbReference type="EMBL" id="MU006092">
    <property type="protein sequence ID" value="KAF2840792.1"/>
    <property type="molecule type" value="Genomic_DNA"/>
</dbReference>
<proteinExistence type="predicted"/>
<comment type="caution">
    <text evidence="2">The sequence shown here is derived from an EMBL/GenBank/DDBJ whole genome shotgun (WGS) entry which is preliminary data.</text>
</comment>
<accession>A0A9P4VTC9</accession>
<gene>
    <name evidence="2" type="ORF">M501DRAFT_1030017</name>
</gene>
<feature type="compositionally biased region" description="Low complexity" evidence="1">
    <location>
        <begin position="284"/>
        <end position="293"/>
    </location>
</feature>
<feature type="compositionally biased region" description="Basic and acidic residues" evidence="1">
    <location>
        <begin position="330"/>
        <end position="345"/>
    </location>
</feature>
<name>A0A9P4VTC9_9PEZI</name>
<sequence length="379" mass="41123">MAPRKGAAAPRPEKPLPGIPEEQEASSRLAPYRSPSLPQLSGPKIPKKTLDMGRVANMDPNTLGLETFRMNIEYGRRQRNPAFVRMVQENTELMENEVFPKGKRQLKNPLEVFLACEKRVIVPEYEVEMQIANNLFAHYPILGKVYQEWSLRYLPNVPFGRFGSGVGSLQAALSSHPVSGLVKSLHRMPNPFASMPNLLATTRPVVQPLRASAPSTAAGKRGAVMLAQTPLRRVSGEVQASSDPSGVVSGLASVYEYDPDRAVFCTGETVLETREDDGTPSTPPTTSRPYRSLSLRRESPTASATPSGAILPGVARPLQSSKGGRSAASRQKESGLREQAEERRAAMVVTRGAGDAAPVVEKGGLSRWLRKTFAPSSTI</sequence>
<organism evidence="2 3">
    <name type="scientific">Patellaria atrata CBS 101060</name>
    <dbReference type="NCBI Taxonomy" id="1346257"/>
    <lineage>
        <taxon>Eukaryota</taxon>
        <taxon>Fungi</taxon>
        <taxon>Dikarya</taxon>
        <taxon>Ascomycota</taxon>
        <taxon>Pezizomycotina</taxon>
        <taxon>Dothideomycetes</taxon>
        <taxon>Dothideomycetes incertae sedis</taxon>
        <taxon>Patellariales</taxon>
        <taxon>Patellariaceae</taxon>
        <taxon>Patellaria</taxon>
    </lineage>
</organism>
<evidence type="ECO:0000313" key="2">
    <source>
        <dbReference type="EMBL" id="KAF2840792.1"/>
    </source>
</evidence>
<evidence type="ECO:0000256" key="1">
    <source>
        <dbReference type="SAM" id="MobiDB-lite"/>
    </source>
</evidence>
<feature type="region of interest" description="Disordered" evidence="1">
    <location>
        <begin position="270"/>
        <end position="349"/>
    </location>
</feature>
<keyword evidence="3" id="KW-1185">Reference proteome</keyword>
<protein>
    <submittedName>
        <fullName evidence="2">Uncharacterized protein</fullName>
    </submittedName>
</protein>
<feature type="region of interest" description="Disordered" evidence="1">
    <location>
        <begin position="1"/>
        <end position="48"/>
    </location>
</feature>
<dbReference type="AlphaFoldDB" id="A0A9P4VTC9"/>
<dbReference type="Proteomes" id="UP000799429">
    <property type="component" value="Unassembled WGS sequence"/>
</dbReference>
<reference evidence="2" key="1">
    <citation type="journal article" date="2020" name="Stud. Mycol.">
        <title>101 Dothideomycetes genomes: a test case for predicting lifestyles and emergence of pathogens.</title>
        <authorList>
            <person name="Haridas S."/>
            <person name="Albert R."/>
            <person name="Binder M."/>
            <person name="Bloem J."/>
            <person name="Labutti K."/>
            <person name="Salamov A."/>
            <person name="Andreopoulos B."/>
            <person name="Baker S."/>
            <person name="Barry K."/>
            <person name="Bills G."/>
            <person name="Bluhm B."/>
            <person name="Cannon C."/>
            <person name="Castanera R."/>
            <person name="Culley D."/>
            <person name="Daum C."/>
            <person name="Ezra D."/>
            <person name="Gonzalez J."/>
            <person name="Henrissat B."/>
            <person name="Kuo A."/>
            <person name="Liang C."/>
            <person name="Lipzen A."/>
            <person name="Lutzoni F."/>
            <person name="Magnuson J."/>
            <person name="Mondo S."/>
            <person name="Nolan M."/>
            <person name="Ohm R."/>
            <person name="Pangilinan J."/>
            <person name="Park H.-J."/>
            <person name="Ramirez L."/>
            <person name="Alfaro M."/>
            <person name="Sun H."/>
            <person name="Tritt A."/>
            <person name="Yoshinaga Y."/>
            <person name="Zwiers L.-H."/>
            <person name="Turgeon B."/>
            <person name="Goodwin S."/>
            <person name="Spatafora J."/>
            <person name="Crous P."/>
            <person name="Grigoriev I."/>
        </authorList>
    </citation>
    <scope>NUCLEOTIDE SEQUENCE</scope>
    <source>
        <strain evidence="2">CBS 101060</strain>
    </source>
</reference>
<evidence type="ECO:0000313" key="3">
    <source>
        <dbReference type="Proteomes" id="UP000799429"/>
    </source>
</evidence>